<dbReference type="InterPro" id="IPR014710">
    <property type="entry name" value="RmlC-like_jellyroll"/>
</dbReference>
<evidence type="ECO:0000256" key="3">
    <source>
        <dbReference type="RuleBase" id="RU003457"/>
    </source>
</evidence>
<dbReference type="RefSeq" id="WP_200275163.1">
    <property type="nucleotide sequence ID" value="NZ_JAENII010000001.1"/>
</dbReference>
<feature type="binding site" evidence="2">
    <location>
        <position position="62"/>
    </location>
    <ligand>
        <name>Fe cation</name>
        <dbReference type="ChEBI" id="CHEBI:24875"/>
    </ligand>
</feature>
<evidence type="ECO:0000256" key="2">
    <source>
        <dbReference type="PIRSR" id="PIRSR006232-1"/>
    </source>
</evidence>
<feature type="binding site" evidence="2">
    <location>
        <position position="108"/>
    </location>
    <ligand>
        <name>Fe cation</name>
        <dbReference type="ChEBI" id="CHEBI:24875"/>
    </ligand>
</feature>
<dbReference type="Pfam" id="PF02678">
    <property type="entry name" value="Pirin"/>
    <property type="match status" value="1"/>
</dbReference>
<dbReference type="Gene3D" id="2.60.120.10">
    <property type="entry name" value="Jelly Rolls"/>
    <property type="match status" value="2"/>
</dbReference>
<keyword evidence="2" id="KW-0408">Iron</keyword>
<comment type="cofactor">
    <cofactor evidence="2">
        <name>Fe cation</name>
        <dbReference type="ChEBI" id="CHEBI:24875"/>
    </cofactor>
    <text evidence="2">Binds 1 Fe cation per subunit.</text>
</comment>
<feature type="binding site" evidence="2">
    <location>
        <position position="106"/>
    </location>
    <ligand>
        <name>Fe cation</name>
        <dbReference type="ChEBI" id="CHEBI:24875"/>
    </ligand>
</feature>
<keyword evidence="7" id="KW-1185">Reference proteome</keyword>
<organism evidence="6 7">
    <name type="scientific">Haloferula rosea</name>
    <dbReference type="NCBI Taxonomy" id="490093"/>
    <lineage>
        <taxon>Bacteria</taxon>
        <taxon>Pseudomonadati</taxon>
        <taxon>Verrucomicrobiota</taxon>
        <taxon>Verrucomicrobiia</taxon>
        <taxon>Verrucomicrobiales</taxon>
        <taxon>Verrucomicrobiaceae</taxon>
        <taxon>Haloferula</taxon>
    </lineage>
</organism>
<dbReference type="InterPro" id="IPR011051">
    <property type="entry name" value="RmlC_Cupin_sf"/>
</dbReference>
<dbReference type="PANTHER" id="PTHR43212:SF3">
    <property type="entry name" value="QUERCETIN 2,3-DIOXYGENASE"/>
    <property type="match status" value="1"/>
</dbReference>
<reference evidence="6" key="1">
    <citation type="submission" date="2021-01" db="EMBL/GenBank/DDBJ databases">
        <title>Modified the classification status of verrucomicrobia.</title>
        <authorList>
            <person name="Feng X."/>
        </authorList>
    </citation>
    <scope>NUCLEOTIDE SEQUENCE</scope>
    <source>
        <strain evidence="6">KCTC 22201</strain>
    </source>
</reference>
<dbReference type="Pfam" id="PF17954">
    <property type="entry name" value="Pirin_C_2"/>
    <property type="match status" value="1"/>
</dbReference>
<evidence type="ECO:0000259" key="4">
    <source>
        <dbReference type="Pfam" id="PF02678"/>
    </source>
</evidence>
<gene>
    <name evidence="6" type="ORF">JIN81_00550</name>
</gene>
<feature type="domain" description="Pirin N-terminal" evidence="4">
    <location>
        <begin position="13"/>
        <end position="124"/>
    </location>
</feature>
<dbReference type="Proteomes" id="UP000658278">
    <property type="component" value="Unassembled WGS sequence"/>
</dbReference>
<accession>A0A934R9D4</accession>
<dbReference type="PANTHER" id="PTHR43212">
    <property type="entry name" value="QUERCETIN 2,3-DIOXYGENASE"/>
    <property type="match status" value="1"/>
</dbReference>
<dbReference type="GO" id="GO:0046872">
    <property type="term" value="F:metal ion binding"/>
    <property type="evidence" value="ECO:0007669"/>
    <property type="project" value="UniProtKB-KW"/>
</dbReference>
<evidence type="ECO:0000313" key="6">
    <source>
        <dbReference type="EMBL" id="MBK1825492.1"/>
    </source>
</evidence>
<dbReference type="InterPro" id="IPR041602">
    <property type="entry name" value="Quercetinase_C"/>
</dbReference>
<sequence>MQTTTDLTIRRSNERGHAEHGWLDSYHSFSFANYYDPEHMGFRSLRVINEDRIAPLGGFPTHPHRDMEIFSYLVEGELAHRDSMGNERTITRGEIQVMSAGSGVTHSEFNPSPKAGTHMLQIWITPKQRGLTPRYTEWKPSGDESNAPKTLLISGDGRDNSAAIAQDAAVWKLQLGAGESTTHTLATGRGAWLQVIRGGVEINGERLEPGDALSTESPGTLEFTASADGLEALLFDLA</sequence>
<comment type="similarity">
    <text evidence="1 3">Belongs to the pirin family.</text>
</comment>
<comment type="caution">
    <text evidence="6">The sequence shown here is derived from an EMBL/GenBank/DDBJ whole genome shotgun (WGS) entry which is preliminary data.</text>
</comment>
<evidence type="ECO:0000259" key="5">
    <source>
        <dbReference type="Pfam" id="PF17954"/>
    </source>
</evidence>
<dbReference type="CDD" id="cd20311">
    <property type="entry name" value="cupin_Yhhw_C"/>
    <property type="match status" value="1"/>
</dbReference>
<dbReference type="PIRSF" id="PIRSF006232">
    <property type="entry name" value="Pirin"/>
    <property type="match status" value="1"/>
</dbReference>
<dbReference type="AlphaFoldDB" id="A0A934R9D4"/>
<evidence type="ECO:0000256" key="1">
    <source>
        <dbReference type="ARBA" id="ARBA00008416"/>
    </source>
</evidence>
<proteinExistence type="inferred from homology"/>
<feature type="domain" description="Quercetin 2,3-dioxygenase C-terminal cupin" evidence="5">
    <location>
        <begin position="151"/>
        <end position="237"/>
    </location>
</feature>
<dbReference type="CDD" id="cd02910">
    <property type="entry name" value="cupin_Yhhw_N"/>
    <property type="match status" value="1"/>
</dbReference>
<name>A0A934R9D4_9BACT</name>
<dbReference type="EMBL" id="JAENII010000001">
    <property type="protein sequence ID" value="MBK1825492.1"/>
    <property type="molecule type" value="Genomic_DNA"/>
</dbReference>
<dbReference type="SUPFAM" id="SSF51182">
    <property type="entry name" value="RmlC-like cupins"/>
    <property type="match status" value="1"/>
</dbReference>
<dbReference type="InterPro" id="IPR012093">
    <property type="entry name" value="Pirin"/>
</dbReference>
<feature type="binding site" evidence="2">
    <location>
        <position position="64"/>
    </location>
    <ligand>
        <name>Fe cation</name>
        <dbReference type="ChEBI" id="CHEBI:24875"/>
    </ligand>
</feature>
<dbReference type="InterPro" id="IPR003829">
    <property type="entry name" value="Pirin_N_dom"/>
</dbReference>
<evidence type="ECO:0000313" key="7">
    <source>
        <dbReference type="Proteomes" id="UP000658278"/>
    </source>
</evidence>
<keyword evidence="2" id="KW-0479">Metal-binding</keyword>
<protein>
    <submittedName>
        <fullName evidence="6">Pirin family protein</fullName>
    </submittedName>
</protein>